<dbReference type="Gene3D" id="2.10.70.10">
    <property type="entry name" value="Complement Module, domain 1"/>
    <property type="match status" value="1"/>
</dbReference>
<evidence type="ECO:0000313" key="11">
    <source>
        <dbReference type="Proteomes" id="UP000008144"/>
    </source>
</evidence>
<dbReference type="Ensembl" id="ENSCINT00000032488.1">
    <property type="protein sequence ID" value="ENSCINP00000034925.1"/>
    <property type="gene ID" value="ENSCING00000019478.1"/>
</dbReference>
<dbReference type="SMART" id="SM00032">
    <property type="entry name" value="CCP"/>
    <property type="match status" value="1"/>
</dbReference>
<evidence type="ECO:0000259" key="8">
    <source>
        <dbReference type="PROSITE" id="PS50026"/>
    </source>
</evidence>
<dbReference type="AlphaFoldDB" id="H2XZ41"/>
<feature type="disulfide bond" evidence="7">
    <location>
        <begin position="68"/>
        <end position="111"/>
    </location>
</feature>
<reference evidence="10" key="2">
    <citation type="journal article" date="2008" name="Genome Biol.">
        <title>Improved genome assembly and evidence-based global gene model set for the chordate Ciona intestinalis: new insight into intron and operon populations.</title>
        <authorList>
            <person name="Satou Y."/>
            <person name="Mineta K."/>
            <person name="Ogasawara M."/>
            <person name="Sasakura Y."/>
            <person name="Shoguchi E."/>
            <person name="Ueno K."/>
            <person name="Yamada L."/>
            <person name="Matsumoto J."/>
            <person name="Wasserscheid J."/>
            <person name="Dewar K."/>
            <person name="Wiley G.B."/>
            <person name="Macmil S.L."/>
            <person name="Roe B.A."/>
            <person name="Zeller R.W."/>
            <person name="Hastings K.E."/>
            <person name="Lemaire P."/>
            <person name="Lindquist E."/>
            <person name="Endo T."/>
            <person name="Hotta K."/>
            <person name="Inaba K."/>
        </authorList>
    </citation>
    <scope>NUCLEOTIDE SEQUENCE [LARGE SCALE GENOMIC DNA]</scope>
    <source>
        <strain evidence="10">wild type</strain>
    </source>
</reference>
<protein>
    <submittedName>
        <fullName evidence="10">Uncharacterized protein</fullName>
    </submittedName>
</protein>
<dbReference type="GO" id="GO:0005509">
    <property type="term" value="F:calcium ion binding"/>
    <property type="evidence" value="ECO:0007669"/>
    <property type="project" value="InterPro"/>
</dbReference>
<dbReference type="InParanoid" id="H2XZ41"/>
<dbReference type="PROSITE" id="PS01187">
    <property type="entry name" value="EGF_CA"/>
    <property type="match status" value="2"/>
</dbReference>
<dbReference type="CDD" id="cd00054">
    <property type="entry name" value="EGF_CA"/>
    <property type="match status" value="2"/>
</dbReference>
<keyword evidence="2 7" id="KW-0768">Sushi</keyword>
<name>H2XZ41_CIOIN</name>
<dbReference type="InterPro" id="IPR000436">
    <property type="entry name" value="Sushi_SCR_CCP_dom"/>
</dbReference>
<sequence>MSGSASATCLGNALWSEVPPSCTDINECRQNSDSCHDDAECRNNIGSYTCTCREGFNGDGFNCEPNECFIPNTPAYASIVSQTRTRYIATNTITYECNGGYGMVGEDTITCQSDGSWSADPPTCEDNDECTQNTPCDPNASCDNTPGSYTCSCNERYTGDGETCTEIQCGSLSNPTSGTVTIPSQTVGGTATYLCN</sequence>
<evidence type="ECO:0000256" key="4">
    <source>
        <dbReference type="ARBA" id="ARBA00022737"/>
    </source>
</evidence>
<dbReference type="InterPro" id="IPR000152">
    <property type="entry name" value="EGF-type_Asp/Asn_hydroxyl_site"/>
</dbReference>
<dbReference type="PANTHER" id="PTHR24039:SF58">
    <property type="entry name" value="EGF-LIKE DOMAIN-CONTAINING PROTEIN"/>
    <property type="match status" value="1"/>
</dbReference>
<dbReference type="InterPro" id="IPR024731">
    <property type="entry name" value="NELL2-like_EGF"/>
</dbReference>
<dbReference type="Pfam" id="PF12947">
    <property type="entry name" value="EGF_3"/>
    <property type="match status" value="2"/>
</dbReference>
<feature type="domain" description="Sushi" evidence="9">
    <location>
        <begin position="1"/>
        <end position="24"/>
    </location>
</feature>
<dbReference type="EMBL" id="EAAA01001499">
    <property type="status" value="NOT_ANNOTATED_CDS"/>
    <property type="molecule type" value="Genomic_DNA"/>
</dbReference>
<evidence type="ECO:0000259" key="9">
    <source>
        <dbReference type="PROSITE" id="PS50923"/>
    </source>
</evidence>
<keyword evidence="3" id="KW-0732">Signal</keyword>
<dbReference type="PROSITE" id="PS01186">
    <property type="entry name" value="EGF_2"/>
    <property type="match status" value="1"/>
</dbReference>
<feature type="domain" description="EGF-like" evidence="8">
    <location>
        <begin position="24"/>
        <end position="64"/>
    </location>
</feature>
<dbReference type="Pfam" id="PF00084">
    <property type="entry name" value="Sushi"/>
    <property type="match status" value="1"/>
</dbReference>
<dbReference type="InterPro" id="IPR018097">
    <property type="entry name" value="EGF_Ca-bd_CS"/>
</dbReference>
<dbReference type="SUPFAM" id="SSF57535">
    <property type="entry name" value="Complement control module/SCR domain"/>
    <property type="match status" value="1"/>
</dbReference>
<accession>H2XZ41</accession>
<feature type="disulfide bond" evidence="7">
    <location>
        <begin position="97"/>
        <end position="124"/>
    </location>
</feature>
<dbReference type="CDD" id="cd00033">
    <property type="entry name" value="CCP"/>
    <property type="match status" value="1"/>
</dbReference>
<keyword evidence="5 7" id="KW-1015">Disulfide bond</keyword>
<proteinExistence type="predicted"/>
<evidence type="ECO:0000256" key="1">
    <source>
        <dbReference type="ARBA" id="ARBA00022536"/>
    </source>
</evidence>
<dbReference type="PROSITE" id="PS50923">
    <property type="entry name" value="SUSHI"/>
    <property type="match status" value="2"/>
</dbReference>
<reference evidence="10" key="3">
    <citation type="submission" date="2025-08" db="UniProtKB">
        <authorList>
            <consortium name="Ensembl"/>
        </authorList>
    </citation>
    <scope>IDENTIFICATION</scope>
</reference>
<keyword evidence="11" id="KW-1185">Reference proteome</keyword>
<feature type="domain" description="Sushi" evidence="9">
    <location>
        <begin position="66"/>
        <end position="126"/>
    </location>
</feature>
<dbReference type="SMART" id="SM00179">
    <property type="entry name" value="EGF_CA"/>
    <property type="match status" value="2"/>
</dbReference>
<dbReference type="InterPro" id="IPR001881">
    <property type="entry name" value="EGF-like_Ca-bd_dom"/>
</dbReference>
<dbReference type="PANTHER" id="PTHR24039">
    <property type="entry name" value="FIBRILLIN-RELATED"/>
    <property type="match status" value="1"/>
</dbReference>
<dbReference type="PROSITE" id="PS50026">
    <property type="entry name" value="EGF_3"/>
    <property type="match status" value="2"/>
</dbReference>
<dbReference type="Gene3D" id="2.10.25.10">
    <property type="entry name" value="Laminin"/>
    <property type="match status" value="2"/>
</dbReference>
<comment type="caution">
    <text evidence="6">Lacks conserved residue(s) required for the propagation of feature annotation.</text>
</comment>
<dbReference type="FunFam" id="2.10.70.10:FF:000014">
    <property type="entry name" value="Membrane cofactor protein"/>
    <property type="match status" value="1"/>
</dbReference>
<dbReference type="Proteomes" id="UP000008144">
    <property type="component" value="Chromosome 2"/>
</dbReference>
<dbReference type="HOGENOM" id="CLU_004826_4_2_1"/>
<organism evidence="10 11">
    <name type="scientific">Ciona intestinalis</name>
    <name type="common">Transparent sea squirt</name>
    <name type="synonym">Ascidia intestinalis</name>
    <dbReference type="NCBI Taxonomy" id="7719"/>
    <lineage>
        <taxon>Eukaryota</taxon>
        <taxon>Metazoa</taxon>
        <taxon>Chordata</taxon>
        <taxon>Tunicata</taxon>
        <taxon>Ascidiacea</taxon>
        <taxon>Phlebobranchia</taxon>
        <taxon>Cionidae</taxon>
        <taxon>Ciona</taxon>
    </lineage>
</organism>
<dbReference type="SMART" id="SM00181">
    <property type="entry name" value="EGF"/>
    <property type="match status" value="2"/>
</dbReference>
<evidence type="ECO:0000256" key="5">
    <source>
        <dbReference type="ARBA" id="ARBA00023157"/>
    </source>
</evidence>
<evidence type="ECO:0000256" key="6">
    <source>
        <dbReference type="PROSITE-ProRule" id="PRU00076"/>
    </source>
</evidence>
<reference evidence="10" key="4">
    <citation type="submission" date="2025-09" db="UniProtKB">
        <authorList>
            <consortium name="Ensembl"/>
        </authorList>
    </citation>
    <scope>IDENTIFICATION</scope>
</reference>
<dbReference type="FunFam" id="2.10.25.10:FF:000038">
    <property type="entry name" value="Fibrillin 2"/>
    <property type="match status" value="2"/>
</dbReference>
<dbReference type="InterPro" id="IPR035976">
    <property type="entry name" value="Sushi/SCR/CCP_sf"/>
</dbReference>
<dbReference type="STRING" id="7719.ENSCINP00000034925"/>
<keyword evidence="1 6" id="KW-0245">EGF-like domain</keyword>
<evidence type="ECO:0000256" key="3">
    <source>
        <dbReference type="ARBA" id="ARBA00022729"/>
    </source>
</evidence>
<evidence type="ECO:0000256" key="7">
    <source>
        <dbReference type="PROSITE-ProRule" id="PRU00302"/>
    </source>
</evidence>
<reference evidence="11" key="1">
    <citation type="journal article" date="2002" name="Science">
        <title>The draft genome of Ciona intestinalis: insights into chordate and vertebrate origins.</title>
        <authorList>
            <person name="Dehal P."/>
            <person name="Satou Y."/>
            <person name="Campbell R.K."/>
            <person name="Chapman J."/>
            <person name="Degnan B."/>
            <person name="De Tomaso A."/>
            <person name="Davidson B."/>
            <person name="Di Gregorio A."/>
            <person name="Gelpke M."/>
            <person name="Goodstein D.M."/>
            <person name="Harafuji N."/>
            <person name="Hastings K.E."/>
            <person name="Ho I."/>
            <person name="Hotta K."/>
            <person name="Huang W."/>
            <person name="Kawashima T."/>
            <person name="Lemaire P."/>
            <person name="Martinez D."/>
            <person name="Meinertzhagen I.A."/>
            <person name="Necula S."/>
            <person name="Nonaka M."/>
            <person name="Putnam N."/>
            <person name="Rash S."/>
            <person name="Saiga H."/>
            <person name="Satake M."/>
            <person name="Terry A."/>
            <person name="Yamada L."/>
            <person name="Wang H.G."/>
            <person name="Awazu S."/>
            <person name="Azumi K."/>
            <person name="Boore J."/>
            <person name="Branno M."/>
            <person name="Chin-Bow S."/>
            <person name="DeSantis R."/>
            <person name="Doyle S."/>
            <person name="Francino P."/>
            <person name="Keys D.N."/>
            <person name="Haga S."/>
            <person name="Hayashi H."/>
            <person name="Hino K."/>
            <person name="Imai K.S."/>
            <person name="Inaba K."/>
            <person name="Kano S."/>
            <person name="Kobayashi K."/>
            <person name="Kobayashi M."/>
            <person name="Lee B.I."/>
            <person name="Makabe K.W."/>
            <person name="Manohar C."/>
            <person name="Matassi G."/>
            <person name="Medina M."/>
            <person name="Mochizuki Y."/>
            <person name="Mount S."/>
            <person name="Morishita T."/>
            <person name="Miura S."/>
            <person name="Nakayama A."/>
            <person name="Nishizaka S."/>
            <person name="Nomoto H."/>
            <person name="Ohta F."/>
            <person name="Oishi K."/>
            <person name="Rigoutsos I."/>
            <person name="Sano M."/>
            <person name="Sasaki A."/>
            <person name="Sasakura Y."/>
            <person name="Shoguchi E."/>
            <person name="Shin-i T."/>
            <person name="Spagnuolo A."/>
            <person name="Stainier D."/>
            <person name="Suzuki M.M."/>
            <person name="Tassy O."/>
            <person name="Takatori N."/>
            <person name="Tokuoka M."/>
            <person name="Yagi K."/>
            <person name="Yoshizaki F."/>
            <person name="Wada S."/>
            <person name="Zhang C."/>
            <person name="Hyatt P.D."/>
            <person name="Larimer F."/>
            <person name="Detter C."/>
            <person name="Doggett N."/>
            <person name="Glavina T."/>
            <person name="Hawkins T."/>
            <person name="Richardson P."/>
            <person name="Lucas S."/>
            <person name="Kohara Y."/>
            <person name="Levine M."/>
            <person name="Satoh N."/>
            <person name="Rokhsar D.S."/>
        </authorList>
    </citation>
    <scope>NUCLEOTIDE SEQUENCE [LARGE SCALE GENOMIC DNA]</scope>
</reference>
<evidence type="ECO:0000256" key="2">
    <source>
        <dbReference type="ARBA" id="ARBA00022659"/>
    </source>
</evidence>
<dbReference type="PROSITE" id="PS00010">
    <property type="entry name" value="ASX_HYDROXYL"/>
    <property type="match status" value="2"/>
</dbReference>
<dbReference type="InterPro" id="IPR000742">
    <property type="entry name" value="EGF"/>
</dbReference>
<keyword evidence="4" id="KW-0677">Repeat</keyword>
<feature type="domain" description="EGF-like" evidence="8">
    <location>
        <begin position="126"/>
        <end position="165"/>
    </location>
</feature>
<evidence type="ECO:0000313" key="10">
    <source>
        <dbReference type="Ensembl" id="ENSCINP00000034925.1"/>
    </source>
</evidence>
<dbReference type="SUPFAM" id="SSF57196">
    <property type="entry name" value="EGF/Laminin"/>
    <property type="match status" value="2"/>
</dbReference>